<dbReference type="Gene3D" id="3.40.50.1820">
    <property type="entry name" value="alpha/beta hydrolase"/>
    <property type="match status" value="1"/>
</dbReference>
<name>A0A812S5D1_9DINO</name>
<keyword evidence="3" id="KW-1185">Reference proteome</keyword>
<dbReference type="Pfam" id="PF05057">
    <property type="entry name" value="DUF676"/>
    <property type="match status" value="1"/>
</dbReference>
<evidence type="ECO:0000259" key="1">
    <source>
        <dbReference type="Pfam" id="PF05057"/>
    </source>
</evidence>
<dbReference type="EMBL" id="CAJNDS010002406">
    <property type="protein sequence ID" value="CAE7462455.1"/>
    <property type="molecule type" value="Genomic_DNA"/>
</dbReference>
<sequence length="331" mass="36328">MTDAAPEGNRPVELVVMVHGLDGFPSDFDLWVSCLAGLKPELRTMASESFTASCCFWNGSGCIVQWARSLAGEVSAQVEALAKEGARSVVLHFVCHSLGGLITRQALPLLKTFTLPVSFGHLITLNSPHMGVRNWWKGLGGLLARLVGKFQYLRQLTLHDDSQAGMCYLEQLANETACLKEFQSRTAVAATHFDVMVPFCTAAICSTNPFPSPSSGERFWRVDAVHGFSGSTAFVTSPEAHSCAREFEESLKEDLIKAGQEGMLSSSDHAVEFTAATLKGMQTCQWRRVAYTLSMRREDAHLFAVGKDHRCNEAEEGSRAFIQQLIRSVFT</sequence>
<reference evidence="2" key="1">
    <citation type="submission" date="2021-02" db="EMBL/GenBank/DDBJ databases">
        <authorList>
            <person name="Dougan E. K."/>
            <person name="Rhodes N."/>
            <person name="Thang M."/>
            <person name="Chan C."/>
        </authorList>
    </citation>
    <scope>NUCLEOTIDE SEQUENCE</scope>
</reference>
<dbReference type="OrthoDB" id="273452at2759"/>
<evidence type="ECO:0000313" key="2">
    <source>
        <dbReference type="EMBL" id="CAE7462455.1"/>
    </source>
</evidence>
<dbReference type="InterPro" id="IPR044294">
    <property type="entry name" value="Lipase-like"/>
</dbReference>
<evidence type="ECO:0000313" key="3">
    <source>
        <dbReference type="Proteomes" id="UP000604046"/>
    </source>
</evidence>
<dbReference type="SUPFAM" id="SSF53474">
    <property type="entry name" value="alpha/beta-Hydrolases"/>
    <property type="match status" value="1"/>
</dbReference>
<accession>A0A812S5D1</accession>
<dbReference type="AlphaFoldDB" id="A0A812S5D1"/>
<organism evidence="2 3">
    <name type="scientific">Symbiodinium natans</name>
    <dbReference type="NCBI Taxonomy" id="878477"/>
    <lineage>
        <taxon>Eukaryota</taxon>
        <taxon>Sar</taxon>
        <taxon>Alveolata</taxon>
        <taxon>Dinophyceae</taxon>
        <taxon>Suessiales</taxon>
        <taxon>Symbiodiniaceae</taxon>
        <taxon>Symbiodinium</taxon>
    </lineage>
</organism>
<feature type="domain" description="DUF676" evidence="1">
    <location>
        <begin position="11"/>
        <end position="203"/>
    </location>
</feature>
<gene>
    <name evidence="2" type="primary">miaB</name>
    <name evidence="2" type="ORF">SNAT2548_LOCUS25749</name>
</gene>
<protein>
    <submittedName>
        <fullName evidence="2">MiaB protein</fullName>
    </submittedName>
</protein>
<dbReference type="InterPro" id="IPR029058">
    <property type="entry name" value="AB_hydrolase_fold"/>
</dbReference>
<comment type="caution">
    <text evidence="2">The sequence shown here is derived from an EMBL/GenBank/DDBJ whole genome shotgun (WGS) entry which is preliminary data.</text>
</comment>
<proteinExistence type="predicted"/>
<dbReference type="PANTHER" id="PTHR12482">
    <property type="entry name" value="LIPASE ROG1-RELATED-RELATED"/>
    <property type="match status" value="1"/>
</dbReference>
<dbReference type="InterPro" id="IPR007751">
    <property type="entry name" value="DUF676_lipase-like"/>
</dbReference>
<dbReference type="Proteomes" id="UP000604046">
    <property type="component" value="Unassembled WGS sequence"/>
</dbReference>